<dbReference type="Proteomes" id="UP000248557">
    <property type="component" value="Unassembled WGS sequence"/>
</dbReference>
<dbReference type="Pfam" id="PF06271">
    <property type="entry name" value="RDD"/>
    <property type="match status" value="1"/>
</dbReference>
<comment type="caution">
    <text evidence="7">The sequence shown here is derived from an EMBL/GenBank/DDBJ whole genome shotgun (WGS) entry which is preliminary data.</text>
</comment>
<keyword evidence="2 5" id="KW-0812">Transmembrane</keyword>
<feature type="transmembrane region" description="Helical" evidence="5">
    <location>
        <begin position="49"/>
        <end position="68"/>
    </location>
</feature>
<protein>
    <submittedName>
        <fullName evidence="7">RDD family protein</fullName>
    </submittedName>
</protein>
<feature type="transmembrane region" description="Helical" evidence="5">
    <location>
        <begin position="20"/>
        <end position="43"/>
    </location>
</feature>
<sequence length="144" mass="16635">MLSDFMEHFILRTEALIIDAIIVTLFVSLIDNILYILLALLNIQVTLAYYPYVVLILVTMGYFTLFEAKTNKTIGKKILHLYVSDSEGYMTYKSAFIRNLTKLFWVPLIFDIIIGKIMNYPSRLFDKLAGTDVYSDKDLEVVDD</sequence>
<dbReference type="InterPro" id="IPR010432">
    <property type="entry name" value="RDD"/>
</dbReference>
<evidence type="ECO:0000256" key="1">
    <source>
        <dbReference type="ARBA" id="ARBA00004141"/>
    </source>
</evidence>
<evidence type="ECO:0000256" key="2">
    <source>
        <dbReference type="ARBA" id="ARBA00022692"/>
    </source>
</evidence>
<feature type="transmembrane region" description="Helical" evidence="5">
    <location>
        <begin position="100"/>
        <end position="118"/>
    </location>
</feature>
<proteinExistence type="predicted"/>
<evidence type="ECO:0000256" key="3">
    <source>
        <dbReference type="ARBA" id="ARBA00022989"/>
    </source>
</evidence>
<evidence type="ECO:0000259" key="6">
    <source>
        <dbReference type="Pfam" id="PF06271"/>
    </source>
</evidence>
<reference evidence="7 8" key="1">
    <citation type="submission" date="2017-05" db="EMBL/GenBank/DDBJ databases">
        <title>Host range expansion of the Methanosphaera genus to humans and monogastric animals involves recent and extensive reduction in genome content.</title>
        <authorList>
            <person name="Hoedt E.C."/>
            <person name="Volmer J.G."/>
            <person name="Parks D.H."/>
            <person name="Rosewarne C.P."/>
            <person name="Denman S.E."/>
            <person name="Mcsweeney C.S."/>
            <person name="O Cuiv P."/>
            <person name="Hugenholtz P."/>
            <person name="Tyson G.W."/>
            <person name="Morrison M."/>
        </authorList>
    </citation>
    <scope>NUCLEOTIDE SEQUENCE [LARGE SCALE GENOMIC DNA]</scope>
    <source>
        <strain evidence="7 8">PA5</strain>
    </source>
</reference>
<feature type="domain" description="RDD" evidence="6">
    <location>
        <begin position="12"/>
        <end position="130"/>
    </location>
</feature>
<dbReference type="GO" id="GO:0016020">
    <property type="term" value="C:membrane"/>
    <property type="evidence" value="ECO:0007669"/>
    <property type="project" value="UniProtKB-SubCell"/>
</dbReference>
<evidence type="ECO:0000313" key="7">
    <source>
        <dbReference type="EMBL" id="RAP02651.1"/>
    </source>
</evidence>
<evidence type="ECO:0000256" key="4">
    <source>
        <dbReference type="ARBA" id="ARBA00023136"/>
    </source>
</evidence>
<comment type="subcellular location">
    <subcellularLocation>
        <location evidence="1">Membrane</location>
        <topology evidence="1">Multi-pass membrane protein</topology>
    </subcellularLocation>
</comment>
<organism evidence="7 8">
    <name type="scientific">Methanosphaera stadtmanae</name>
    <dbReference type="NCBI Taxonomy" id="2317"/>
    <lineage>
        <taxon>Archaea</taxon>
        <taxon>Methanobacteriati</taxon>
        <taxon>Methanobacteriota</taxon>
        <taxon>Methanomada group</taxon>
        <taxon>Methanobacteria</taxon>
        <taxon>Methanobacteriales</taxon>
        <taxon>Methanobacteriaceae</taxon>
        <taxon>Methanosphaera</taxon>
    </lineage>
</organism>
<name>A0A328PXG3_9EURY</name>
<evidence type="ECO:0000256" key="5">
    <source>
        <dbReference type="SAM" id="Phobius"/>
    </source>
</evidence>
<gene>
    <name evidence="7" type="ORF">CA615_06360</name>
</gene>
<keyword evidence="3 5" id="KW-1133">Transmembrane helix</keyword>
<keyword evidence="4 5" id="KW-0472">Membrane</keyword>
<dbReference type="AlphaFoldDB" id="A0A328PXG3"/>
<accession>A0A328PXG3</accession>
<evidence type="ECO:0000313" key="8">
    <source>
        <dbReference type="Proteomes" id="UP000248557"/>
    </source>
</evidence>
<dbReference type="EMBL" id="NGJK01000080">
    <property type="protein sequence ID" value="RAP02651.1"/>
    <property type="molecule type" value="Genomic_DNA"/>
</dbReference>